<name>A0A0H5Q0K2_9ZZZZ</name>
<reference evidence="1" key="1">
    <citation type="submission" date="2015-06" db="EMBL/GenBank/DDBJ databases">
        <authorList>
            <person name="Joergensen T."/>
        </authorList>
    </citation>
    <scope>NUCLEOTIDE SEQUENCE</scope>
    <source>
        <strain evidence="1">RGRH0644</strain>
    </source>
</reference>
<protein>
    <submittedName>
        <fullName evidence="1">Uncharacterized protein</fullName>
    </submittedName>
</protein>
<organism evidence="1">
    <name type="scientific">uncultured prokaryote</name>
    <dbReference type="NCBI Taxonomy" id="198431"/>
    <lineage>
        <taxon>unclassified sequences</taxon>
        <taxon>environmental samples</taxon>
    </lineage>
</organism>
<dbReference type="AlphaFoldDB" id="A0A0H5Q0K2"/>
<sequence>MGQFSISALDHFVNEIQHTGESKFVGTTFPVQTRLQGNIYGLVEALTQRAGTSRNKVVNQLIEVGLEATFDALPEEVAIELRRVSSQILYEAMSDKDSGLETETM</sequence>
<reference evidence="1" key="2">
    <citation type="submission" date="2015-07" db="EMBL/GenBank/DDBJ databases">
        <title>Plasmids, circular viruses and viroids from rat gut.</title>
        <authorList>
            <person name="Jorgensen T.J."/>
            <person name="Hansen M.A."/>
            <person name="Xu Z."/>
            <person name="Tabak M.A."/>
            <person name="Sorensen S.J."/>
            <person name="Hansen L.H."/>
        </authorList>
    </citation>
    <scope>NUCLEOTIDE SEQUENCE</scope>
    <source>
        <strain evidence="1">RGRH0644</strain>
    </source>
</reference>
<proteinExistence type="predicted"/>
<evidence type="ECO:0000313" key="1">
    <source>
        <dbReference type="EMBL" id="CRY95501.1"/>
    </source>
</evidence>
<dbReference type="EMBL" id="LN853270">
    <property type="protein sequence ID" value="CRY95501.1"/>
    <property type="molecule type" value="Genomic_DNA"/>
</dbReference>
<accession>A0A0H5Q0K2</accession>